<protein>
    <submittedName>
        <fullName evidence="1">Uncharacterized protein</fullName>
    </submittedName>
</protein>
<evidence type="ECO:0000313" key="2">
    <source>
        <dbReference type="Proteomes" id="UP000502508"/>
    </source>
</evidence>
<dbReference type="KEGG" id="pfla:Pflav_040750"/>
<gene>
    <name evidence="1" type="ORF">Pflav_040750</name>
</gene>
<organism evidence="1 2">
    <name type="scientific">Phytohabitans flavus</name>
    <dbReference type="NCBI Taxonomy" id="1076124"/>
    <lineage>
        <taxon>Bacteria</taxon>
        <taxon>Bacillati</taxon>
        <taxon>Actinomycetota</taxon>
        <taxon>Actinomycetes</taxon>
        <taxon>Micromonosporales</taxon>
        <taxon>Micromonosporaceae</taxon>
    </lineage>
</organism>
<proteinExistence type="predicted"/>
<keyword evidence="2" id="KW-1185">Reference proteome</keyword>
<evidence type="ECO:0000313" key="1">
    <source>
        <dbReference type="EMBL" id="BCB77665.1"/>
    </source>
</evidence>
<sequence length="235" mass="25614">MGVQRQSRPYELWSAPLDGWTPARLVATWPLAGPAYPIGLQDEVVYWRYAGDEEAVPGIYEMSLGDRVTSLVPGSEGYQDFGAFPWVSSTRPVGADFAGPVRPERSGDLLNVVTGTRRAWTAHEGTEMVDCNPVLCLGLDRNGGATVQELDGSGFRQIPYSQRRVPYEQAAFAGRFGIGAFTESGGRTWVWDRTTGAAATMVSVSLPKAVRMPQTVVEWQEPNGAKYVLDLAAIK</sequence>
<accession>A0A6F8XV10</accession>
<dbReference type="Proteomes" id="UP000502508">
    <property type="component" value="Chromosome"/>
</dbReference>
<reference evidence="1 2" key="2">
    <citation type="submission" date="2020-03" db="EMBL/GenBank/DDBJ databases">
        <authorList>
            <person name="Ichikawa N."/>
            <person name="Kimura A."/>
            <person name="Kitahashi Y."/>
            <person name="Uohara A."/>
        </authorList>
    </citation>
    <scope>NUCLEOTIDE SEQUENCE [LARGE SCALE GENOMIC DNA]</scope>
    <source>
        <strain evidence="1 2">NBRC 107702</strain>
    </source>
</reference>
<reference evidence="1 2" key="1">
    <citation type="submission" date="2020-03" db="EMBL/GenBank/DDBJ databases">
        <title>Whole genome shotgun sequence of Phytohabitans flavus NBRC 107702.</title>
        <authorList>
            <person name="Komaki H."/>
            <person name="Tamura T."/>
        </authorList>
    </citation>
    <scope>NUCLEOTIDE SEQUENCE [LARGE SCALE GENOMIC DNA]</scope>
    <source>
        <strain evidence="1 2">NBRC 107702</strain>
    </source>
</reference>
<dbReference type="AlphaFoldDB" id="A0A6F8XV10"/>
<dbReference type="EMBL" id="AP022870">
    <property type="protein sequence ID" value="BCB77665.1"/>
    <property type="molecule type" value="Genomic_DNA"/>
</dbReference>
<name>A0A6F8XV10_9ACTN</name>